<feature type="non-terminal residue" evidence="1">
    <location>
        <position position="1"/>
    </location>
</feature>
<accession>L1JRU9</accession>
<dbReference type="OrthoDB" id="447729at2759"/>
<dbReference type="InterPro" id="IPR023214">
    <property type="entry name" value="HAD_sf"/>
</dbReference>
<dbReference type="EMBL" id="JH992976">
    <property type="protein sequence ID" value="EKX51271.1"/>
    <property type="molecule type" value="Genomic_DNA"/>
</dbReference>
<dbReference type="InterPro" id="IPR041492">
    <property type="entry name" value="HAD_2"/>
</dbReference>
<organism evidence="1">
    <name type="scientific">Guillardia theta (strain CCMP2712)</name>
    <name type="common">Cryptophyte</name>
    <dbReference type="NCBI Taxonomy" id="905079"/>
    <lineage>
        <taxon>Eukaryota</taxon>
        <taxon>Cryptophyceae</taxon>
        <taxon>Pyrenomonadales</taxon>
        <taxon>Geminigeraceae</taxon>
        <taxon>Guillardia</taxon>
    </lineage>
</organism>
<dbReference type="Gene3D" id="3.40.50.1000">
    <property type="entry name" value="HAD superfamily/HAD-like"/>
    <property type="match status" value="1"/>
</dbReference>
<protein>
    <recommendedName>
        <fullName evidence="4">HAD family hydrolase</fullName>
    </recommendedName>
</protein>
<dbReference type="Proteomes" id="UP000011087">
    <property type="component" value="Unassembled WGS sequence"/>
</dbReference>
<dbReference type="eggNOG" id="KOG3143">
    <property type="taxonomic scope" value="Eukaryota"/>
</dbReference>
<feature type="non-terminal residue" evidence="1">
    <location>
        <position position="146"/>
    </location>
</feature>
<dbReference type="InterPro" id="IPR023198">
    <property type="entry name" value="PGP-like_dom2"/>
</dbReference>
<dbReference type="PaxDb" id="55529-EKX51271"/>
<evidence type="ECO:0000313" key="3">
    <source>
        <dbReference type="Proteomes" id="UP000011087"/>
    </source>
</evidence>
<name>L1JRU9_GUITC</name>
<dbReference type="Pfam" id="PF13419">
    <property type="entry name" value="HAD_2"/>
    <property type="match status" value="1"/>
</dbReference>
<gene>
    <name evidence="1" type="ORF">GUITHDRAFT_46404</name>
</gene>
<reference evidence="2" key="3">
    <citation type="submission" date="2015-06" db="UniProtKB">
        <authorList>
            <consortium name="EnsemblProtists"/>
        </authorList>
    </citation>
    <scope>IDENTIFICATION</scope>
</reference>
<reference evidence="3" key="2">
    <citation type="submission" date="2012-11" db="EMBL/GenBank/DDBJ databases">
        <authorList>
            <person name="Kuo A."/>
            <person name="Curtis B.A."/>
            <person name="Tanifuji G."/>
            <person name="Burki F."/>
            <person name="Gruber A."/>
            <person name="Irimia M."/>
            <person name="Maruyama S."/>
            <person name="Arias M.C."/>
            <person name="Ball S.G."/>
            <person name="Gile G.H."/>
            <person name="Hirakawa Y."/>
            <person name="Hopkins J.F."/>
            <person name="Rensing S.A."/>
            <person name="Schmutz J."/>
            <person name="Symeonidi A."/>
            <person name="Elias M."/>
            <person name="Eveleigh R.J."/>
            <person name="Herman E.K."/>
            <person name="Klute M.J."/>
            <person name="Nakayama T."/>
            <person name="Obornik M."/>
            <person name="Reyes-Prieto A."/>
            <person name="Armbrust E.V."/>
            <person name="Aves S.J."/>
            <person name="Beiko R.G."/>
            <person name="Coutinho P."/>
            <person name="Dacks J.B."/>
            <person name="Durnford D.G."/>
            <person name="Fast N.M."/>
            <person name="Green B.R."/>
            <person name="Grisdale C."/>
            <person name="Hempe F."/>
            <person name="Henrissat B."/>
            <person name="Hoppner M.P."/>
            <person name="Ishida K.-I."/>
            <person name="Kim E."/>
            <person name="Koreny L."/>
            <person name="Kroth P.G."/>
            <person name="Liu Y."/>
            <person name="Malik S.-B."/>
            <person name="Maier U.G."/>
            <person name="McRose D."/>
            <person name="Mock T."/>
            <person name="Neilson J.A."/>
            <person name="Onodera N.T."/>
            <person name="Poole A.M."/>
            <person name="Pritham E.J."/>
            <person name="Richards T.A."/>
            <person name="Rocap G."/>
            <person name="Roy S.W."/>
            <person name="Sarai C."/>
            <person name="Schaack S."/>
            <person name="Shirato S."/>
            <person name="Slamovits C.H."/>
            <person name="Spencer D.F."/>
            <person name="Suzuki S."/>
            <person name="Worden A.Z."/>
            <person name="Zauner S."/>
            <person name="Barry K."/>
            <person name="Bell C."/>
            <person name="Bharti A.K."/>
            <person name="Crow J.A."/>
            <person name="Grimwood J."/>
            <person name="Kramer R."/>
            <person name="Lindquist E."/>
            <person name="Lucas S."/>
            <person name="Salamov A."/>
            <person name="McFadden G.I."/>
            <person name="Lane C.E."/>
            <person name="Keeling P.J."/>
            <person name="Gray M.W."/>
            <person name="Grigoriev I.V."/>
            <person name="Archibald J.M."/>
        </authorList>
    </citation>
    <scope>NUCLEOTIDE SEQUENCE</scope>
    <source>
        <strain evidence="3">CCMP2712</strain>
    </source>
</reference>
<dbReference type="InterPro" id="IPR050155">
    <property type="entry name" value="HAD-like_hydrolase_sf"/>
</dbReference>
<dbReference type="KEGG" id="gtt:GUITHDRAFT_46404"/>
<sequence>ECLLWDMDGVLVDVSGSYREAILKTAAHFGANITHQDIGAAKARGGANNDWKLTYDLIHAHKKTDGSSPTLEEVTKEFELLYQGTPTSPGLKKLETLLPSLKVLEELSKKYKMGIVTGRPKSDCEYALQTMGIAHIFQHCGCMEDG</sequence>
<evidence type="ECO:0000313" key="2">
    <source>
        <dbReference type="EnsemblProtists" id="EKX51271"/>
    </source>
</evidence>
<dbReference type="InterPro" id="IPR036412">
    <property type="entry name" value="HAD-like_sf"/>
</dbReference>
<dbReference type="SUPFAM" id="SSF56784">
    <property type="entry name" value="HAD-like"/>
    <property type="match status" value="1"/>
</dbReference>
<proteinExistence type="predicted"/>
<dbReference type="AlphaFoldDB" id="L1JRU9"/>
<dbReference type="HOGENOM" id="CLU_1782376_0_0_1"/>
<dbReference type="PANTHER" id="PTHR43434">
    <property type="entry name" value="PHOSPHOGLYCOLATE PHOSPHATASE"/>
    <property type="match status" value="1"/>
</dbReference>
<dbReference type="PANTHER" id="PTHR43434:SF1">
    <property type="entry name" value="PHOSPHOGLYCOLATE PHOSPHATASE"/>
    <property type="match status" value="1"/>
</dbReference>
<keyword evidence="3" id="KW-1185">Reference proteome</keyword>
<dbReference type="EnsemblProtists" id="EKX51271">
    <property type="protein sequence ID" value="EKX51271"/>
    <property type="gene ID" value="GUITHDRAFT_46404"/>
</dbReference>
<evidence type="ECO:0008006" key="4">
    <source>
        <dbReference type="Google" id="ProtNLM"/>
    </source>
</evidence>
<dbReference type="GO" id="GO:0008967">
    <property type="term" value="F:phosphoglycolate phosphatase activity"/>
    <property type="evidence" value="ECO:0007669"/>
    <property type="project" value="TreeGrafter"/>
</dbReference>
<evidence type="ECO:0000313" key="1">
    <source>
        <dbReference type="EMBL" id="EKX51271.1"/>
    </source>
</evidence>
<reference evidence="1 3" key="1">
    <citation type="journal article" date="2012" name="Nature">
        <title>Algal genomes reveal evolutionary mosaicism and the fate of nucleomorphs.</title>
        <authorList>
            <consortium name="DOE Joint Genome Institute"/>
            <person name="Curtis B.A."/>
            <person name="Tanifuji G."/>
            <person name="Burki F."/>
            <person name="Gruber A."/>
            <person name="Irimia M."/>
            <person name="Maruyama S."/>
            <person name="Arias M.C."/>
            <person name="Ball S.G."/>
            <person name="Gile G.H."/>
            <person name="Hirakawa Y."/>
            <person name="Hopkins J.F."/>
            <person name="Kuo A."/>
            <person name="Rensing S.A."/>
            <person name="Schmutz J."/>
            <person name="Symeonidi A."/>
            <person name="Elias M."/>
            <person name="Eveleigh R.J."/>
            <person name="Herman E.K."/>
            <person name="Klute M.J."/>
            <person name="Nakayama T."/>
            <person name="Obornik M."/>
            <person name="Reyes-Prieto A."/>
            <person name="Armbrust E.V."/>
            <person name="Aves S.J."/>
            <person name="Beiko R.G."/>
            <person name="Coutinho P."/>
            <person name="Dacks J.B."/>
            <person name="Durnford D.G."/>
            <person name="Fast N.M."/>
            <person name="Green B.R."/>
            <person name="Grisdale C.J."/>
            <person name="Hempel F."/>
            <person name="Henrissat B."/>
            <person name="Hoppner M.P."/>
            <person name="Ishida K."/>
            <person name="Kim E."/>
            <person name="Koreny L."/>
            <person name="Kroth P.G."/>
            <person name="Liu Y."/>
            <person name="Malik S.B."/>
            <person name="Maier U.G."/>
            <person name="McRose D."/>
            <person name="Mock T."/>
            <person name="Neilson J.A."/>
            <person name="Onodera N.T."/>
            <person name="Poole A.M."/>
            <person name="Pritham E.J."/>
            <person name="Richards T.A."/>
            <person name="Rocap G."/>
            <person name="Roy S.W."/>
            <person name="Sarai C."/>
            <person name="Schaack S."/>
            <person name="Shirato S."/>
            <person name="Slamovits C.H."/>
            <person name="Spencer D.F."/>
            <person name="Suzuki S."/>
            <person name="Worden A.Z."/>
            <person name="Zauner S."/>
            <person name="Barry K."/>
            <person name="Bell C."/>
            <person name="Bharti A.K."/>
            <person name="Crow J.A."/>
            <person name="Grimwood J."/>
            <person name="Kramer R."/>
            <person name="Lindquist E."/>
            <person name="Lucas S."/>
            <person name="Salamov A."/>
            <person name="McFadden G.I."/>
            <person name="Lane C.E."/>
            <person name="Keeling P.J."/>
            <person name="Gray M.W."/>
            <person name="Grigoriev I.V."/>
            <person name="Archibald J.M."/>
        </authorList>
    </citation>
    <scope>NUCLEOTIDE SEQUENCE</scope>
    <source>
        <strain evidence="1 3">CCMP2712</strain>
    </source>
</reference>
<dbReference type="RefSeq" id="XP_005838251.1">
    <property type="nucleotide sequence ID" value="XM_005838194.1"/>
</dbReference>
<dbReference type="Gene3D" id="1.10.150.240">
    <property type="entry name" value="Putative phosphatase, domain 2"/>
    <property type="match status" value="1"/>
</dbReference>
<dbReference type="GeneID" id="17307847"/>
<dbReference type="GO" id="GO:0006281">
    <property type="term" value="P:DNA repair"/>
    <property type="evidence" value="ECO:0007669"/>
    <property type="project" value="TreeGrafter"/>
</dbReference>